<dbReference type="PANTHER" id="PTHR30595:SF6">
    <property type="entry name" value="SCHLAFEN ALBA-2 DOMAIN-CONTAINING PROTEIN"/>
    <property type="match status" value="1"/>
</dbReference>
<dbReference type="Gene3D" id="1.10.10.10">
    <property type="entry name" value="Winged helix-like DNA-binding domain superfamily/Winged helix DNA-binding domain"/>
    <property type="match status" value="1"/>
</dbReference>
<dbReference type="InterPro" id="IPR038475">
    <property type="entry name" value="RecG_C_sf"/>
</dbReference>
<dbReference type="InterPro" id="IPR036388">
    <property type="entry name" value="WH-like_DNA-bd_sf"/>
</dbReference>
<dbReference type="OrthoDB" id="34589at2"/>
<dbReference type="AlphaFoldDB" id="A0A397R3G9"/>
<keyword evidence="3" id="KW-1185">Reference proteome</keyword>
<dbReference type="Pfam" id="PF13412">
    <property type="entry name" value="HTH_24"/>
    <property type="match status" value="1"/>
</dbReference>
<comment type="caution">
    <text evidence="2">The sequence shown here is derived from an EMBL/GenBank/DDBJ whole genome shotgun (WGS) entry which is preliminary data.</text>
</comment>
<feature type="domain" description="Schlafen AlbA-2" evidence="1">
    <location>
        <begin position="6"/>
        <end position="125"/>
    </location>
</feature>
<evidence type="ECO:0000259" key="1">
    <source>
        <dbReference type="Pfam" id="PF04326"/>
    </source>
</evidence>
<dbReference type="InterPro" id="IPR007421">
    <property type="entry name" value="Schlafen_AlbA_2_dom"/>
</dbReference>
<name>A0A397R3G9_9MOLU</name>
<dbReference type="SUPFAM" id="SSF46785">
    <property type="entry name" value="Winged helix' DNA-binding domain"/>
    <property type="match status" value="1"/>
</dbReference>
<evidence type="ECO:0000313" key="3">
    <source>
        <dbReference type="Proteomes" id="UP000266506"/>
    </source>
</evidence>
<sequence>MLRFDETDKYELKEILNDALPKEIETYLNTEGGGHIYIGVNKIGEVVGITKGKLDETMLKVGDVITDQVLPKCTEYVHVHHEVIENKDVIIIDIKRGNKLYYQKKYGMTPKGCHYRVGTKCQEMTPEEIEKRFIASLNIPEPDICEMESHRQDLTFQILKNYLITHNYHFNDKTFETNLRLRTSSGKYNYMAFMLADKNDIVINVATFATTDKSKYLKRDEFGGVCLLYAMEKAKDYVESSYNQTFIKLGEGSRKEKKVFNNEAFEQAWYNACVHNKWSESNNPGIYIYSDRLEIESRGSIPARMSKEDFYRGVSNPVNKKLFDIFKTCGFGEESGHGVPTIVSIYGEKAYRFTESYINVIIPFDKSGFDNDDGDAKHPRNIQETSKKHPRNIQEEIYELMKSNQTLTMKDIMKILNISEGSARHNIKKLKDEGRIEHKGSTKSGYWKTK</sequence>
<gene>
    <name evidence="2" type="ORF">EI71_01992</name>
</gene>
<dbReference type="Pfam" id="PF04326">
    <property type="entry name" value="SLFN_AlbA_2"/>
    <property type="match status" value="1"/>
</dbReference>
<dbReference type="InterPro" id="IPR038461">
    <property type="entry name" value="Schlafen_AlbA_2_dom_sf"/>
</dbReference>
<dbReference type="InParanoid" id="A0A397R3G9"/>
<dbReference type="InterPro" id="IPR036390">
    <property type="entry name" value="WH_DNA-bd_sf"/>
</dbReference>
<dbReference type="Pfam" id="PF13749">
    <property type="entry name" value="HATPase_c_4"/>
    <property type="match status" value="1"/>
</dbReference>
<organism evidence="2 3">
    <name type="scientific">Anaeroplasma bactoclasticum</name>
    <dbReference type="NCBI Taxonomy" id="2088"/>
    <lineage>
        <taxon>Bacteria</taxon>
        <taxon>Bacillati</taxon>
        <taxon>Mycoplasmatota</taxon>
        <taxon>Mollicutes</taxon>
        <taxon>Anaeroplasmatales</taxon>
        <taxon>Anaeroplasmataceae</taxon>
        <taxon>Anaeroplasma</taxon>
    </lineage>
</organism>
<evidence type="ECO:0000313" key="2">
    <source>
        <dbReference type="EMBL" id="RIA64704.1"/>
    </source>
</evidence>
<proteinExistence type="predicted"/>
<dbReference type="Proteomes" id="UP000266506">
    <property type="component" value="Unassembled WGS sequence"/>
</dbReference>
<dbReference type="PANTHER" id="PTHR30595">
    <property type="entry name" value="GLPR-RELATED TRANSCRIPTIONAL REPRESSOR"/>
    <property type="match status" value="1"/>
</dbReference>
<protein>
    <submittedName>
        <fullName evidence="2">Putative HTH transcriptional regulator</fullName>
    </submittedName>
</protein>
<reference evidence="2 3" key="1">
    <citation type="submission" date="2018-08" db="EMBL/GenBank/DDBJ databases">
        <title>Genomic Encyclopedia of Archaeal and Bacterial Type Strains, Phase II (KMG-II): from individual species to whole genera.</title>
        <authorList>
            <person name="Goeker M."/>
        </authorList>
    </citation>
    <scope>NUCLEOTIDE SEQUENCE [LARGE SCALE GENOMIC DNA]</scope>
    <source>
        <strain evidence="2 3">ATCC 27112</strain>
    </source>
</reference>
<accession>A0A397R3G9</accession>
<dbReference type="EMBL" id="QXEV01000045">
    <property type="protein sequence ID" value="RIA64704.1"/>
    <property type="molecule type" value="Genomic_DNA"/>
</dbReference>
<dbReference type="RefSeq" id="WP_119017027.1">
    <property type="nucleotide sequence ID" value="NZ_QXEV01000045.1"/>
</dbReference>
<dbReference type="Gene3D" id="3.30.950.30">
    <property type="entry name" value="Schlafen, AAA domain"/>
    <property type="match status" value="1"/>
</dbReference>
<dbReference type="Gene3D" id="3.30.565.60">
    <property type="match status" value="1"/>
</dbReference>